<feature type="transmembrane region" description="Helical" evidence="2">
    <location>
        <begin position="93"/>
        <end position="116"/>
    </location>
</feature>
<feature type="transmembrane region" description="Helical" evidence="2">
    <location>
        <begin position="128"/>
        <end position="150"/>
    </location>
</feature>
<reference evidence="3" key="1">
    <citation type="submission" date="2023-06" db="EMBL/GenBank/DDBJ databases">
        <authorList>
            <consortium name="Lawrence Berkeley National Laboratory"/>
            <person name="Ahrendt S."/>
            <person name="Sahu N."/>
            <person name="Indic B."/>
            <person name="Wong-Bajracharya J."/>
            <person name="Merenyi Z."/>
            <person name="Ke H.-M."/>
            <person name="Monk M."/>
            <person name="Kocsube S."/>
            <person name="Drula E."/>
            <person name="Lipzen A."/>
            <person name="Balint B."/>
            <person name="Henrissat B."/>
            <person name="Andreopoulos B."/>
            <person name="Martin F.M."/>
            <person name="Harder C.B."/>
            <person name="Rigling D."/>
            <person name="Ford K.L."/>
            <person name="Foster G.D."/>
            <person name="Pangilinan J."/>
            <person name="Papanicolaou A."/>
            <person name="Barry K."/>
            <person name="LaButti K."/>
            <person name="Viragh M."/>
            <person name="Koriabine M."/>
            <person name="Yan M."/>
            <person name="Riley R."/>
            <person name="Champramary S."/>
            <person name="Plett K.L."/>
            <person name="Tsai I.J."/>
            <person name="Slot J."/>
            <person name="Sipos G."/>
            <person name="Plett J."/>
            <person name="Nagy L.G."/>
            <person name="Grigoriev I.V."/>
        </authorList>
    </citation>
    <scope>NUCLEOTIDE SEQUENCE</scope>
    <source>
        <strain evidence="3">FPL87.14</strain>
    </source>
</reference>
<evidence type="ECO:0000256" key="2">
    <source>
        <dbReference type="SAM" id="Phobius"/>
    </source>
</evidence>
<keyword evidence="2" id="KW-0472">Membrane</keyword>
<proteinExistence type="predicted"/>
<keyword evidence="2" id="KW-1133">Transmembrane helix</keyword>
<protein>
    <recommendedName>
        <fullName evidence="5">Transmembrane protein</fullName>
    </recommendedName>
</protein>
<dbReference type="EMBL" id="JAUEPT010000002">
    <property type="protein sequence ID" value="KAK0454751.1"/>
    <property type="molecule type" value="Genomic_DNA"/>
</dbReference>
<evidence type="ECO:0008006" key="5">
    <source>
        <dbReference type="Google" id="ProtNLM"/>
    </source>
</evidence>
<keyword evidence="4" id="KW-1185">Reference proteome</keyword>
<gene>
    <name evidence="3" type="ORF">EV421DRAFT_1758954</name>
</gene>
<accession>A0AA39K7K1</accession>
<keyword evidence="2" id="KW-0812">Transmembrane</keyword>
<evidence type="ECO:0000256" key="1">
    <source>
        <dbReference type="SAM" id="MobiDB-lite"/>
    </source>
</evidence>
<feature type="transmembrane region" description="Helical" evidence="2">
    <location>
        <begin position="65"/>
        <end position="87"/>
    </location>
</feature>
<sequence length="365" mass="40570">MSNAGTEILNPFTPLAFLDPKLASQFEVSRYLYAATLGGYLWDIAINLGNDYQLLFKHRIRYPTVIYYMSRAFTLSYIVTSFVFQAADVPNCNALQLALGICNVLTQTFTSFLFFLRVTAVWHKNQHVFFFFTILWFGVIAGAITVPVGIRGAHIGTTQQCINIRVPNYDQLSAIMPLIFDSCTFVAITYRILLYTSVEETARGRLRAFFGRGLPIVSRNLLLGGQHYYLVAVCGNIVVLVLIRVPGVPPVYRAMCTIPILAVINAMACIVFRKIKFGLITPDGTVMTQTTSTFHAPPGPVGTPRHHQSIPLHYRPSHTDNGSGTLSAEYEEAKSVGTGLPLEVRMMQETARYNDGDFPVKSPPL</sequence>
<dbReference type="AlphaFoldDB" id="A0AA39K7K1"/>
<name>A0AA39K7K1_9AGAR</name>
<evidence type="ECO:0000313" key="4">
    <source>
        <dbReference type="Proteomes" id="UP001175226"/>
    </source>
</evidence>
<evidence type="ECO:0000313" key="3">
    <source>
        <dbReference type="EMBL" id="KAK0454751.1"/>
    </source>
</evidence>
<comment type="caution">
    <text evidence="3">The sequence shown here is derived from an EMBL/GenBank/DDBJ whole genome shotgun (WGS) entry which is preliminary data.</text>
</comment>
<feature type="region of interest" description="Disordered" evidence="1">
    <location>
        <begin position="295"/>
        <end position="325"/>
    </location>
</feature>
<feature type="transmembrane region" description="Helical" evidence="2">
    <location>
        <begin position="251"/>
        <end position="272"/>
    </location>
</feature>
<feature type="transmembrane region" description="Helical" evidence="2">
    <location>
        <begin position="174"/>
        <end position="193"/>
    </location>
</feature>
<dbReference type="Proteomes" id="UP001175226">
    <property type="component" value="Unassembled WGS sequence"/>
</dbReference>
<organism evidence="3 4">
    <name type="scientific">Armillaria borealis</name>
    <dbReference type="NCBI Taxonomy" id="47425"/>
    <lineage>
        <taxon>Eukaryota</taxon>
        <taxon>Fungi</taxon>
        <taxon>Dikarya</taxon>
        <taxon>Basidiomycota</taxon>
        <taxon>Agaricomycotina</taxon>
        <taxon>Agaricomycetes</taxon>
        <taxon>Agaricomycetidae</taxon>
        <taxon>Agaricales</taxon>
        <taxon>Marasmiineae</taxon>
        <taxon>Physalacriaceae</taxon>
        <taxon>Armillaria</taxon>
    </lineage>
</organism>
<feature type="transmembrane region" description="Helical" evidence="2">
    <location>
        <begin position="228"/>
        <end position="245"/>
    </location>
</feature>